<evidence type="ECO:0000313" key="8">
    <source>
        <dbReference type="EMBL" id="QFU15257.1"/>
    </source>
</evidence>
<comment type="subunit">
    <text evidence="1">Homotetramer.</text>
</comment>
<dbReference type="KEGG" id="mico:GDR74_02935"/>
<dbReference type="InterPro" id="IPR016161">
    <property type="entry name" value="Ald_DH/histidinol_DH"/>
</dbReference>
<evidence type="ECO:0000256" key="1">
    <source>
        <dbReference type="ARBA" id="ARBA00011881"/>
    </source>
</evidence>
<dbReference type="AlphaFoldDB" id="A0A5P9JRH0"/>
<keyword evidence="3" id="KW-0520">NAD</keyword>
<feature type="active site" evidence="5">
    <location>
        <position position="273"/>
    </location>
</feature>
<evidence type="ECO:0000256" key="6">
    <source>
        <dbReference type="RuleBase" id="RU003345"/>
    </source>
</evidence>
<dbReference type="InterPro" id="IPR044638">
    <property type="entry name" value="ALDH7A1-like"/>
</dbReference>
<name>A0A5P9JRH0_9HYPH</name>
<dbReference type="RefSeq" id="WP_152584903.1">
    <property type="nucleotide sequence ID" value="NZ_CP045423.1"/>
</dbReference>
<accession>A0A5P9JRH0</accession>
<dbReference type="InterPro" id="IPR016162">
    <property type="entry name" value="Ald_DH_N"/>
</dbReference>
<dbReference type="SUPFAM" id="SSF53720">
    <property type="entry name" value="ALDH-like"/>
    <property type="match status" value="1"/>
</dbReference>
<reference evidence="8 9" key="1">
    <citation type="submission" date="2019-10" db="EMBL/GenBank/DDBJ databases">
        <title>Isolation, Identification of Microvirga thermotolerans HR1, a novel thermophilic bacterium and Comparative Genomics of the genus Microvirga.</title>
        <authorList>
            <person name="Li J."/>
            <person name="Zhang W."/>
            <person name="Lin M."/>
            <person name="Wang J."/>
        </authorList>
    </citation>
    <scope>NUCLEOTIDE SEQUENCE [LARGE SCALE GENOMIC DNA]</scope>
    <source>
        <strain evidence="8 9">HR1</strain>
    </source>
</reference>
<keyword evidence="9" id="KW-1185">Reference proteome</keyword>
<comment type="similarity">
    <text evidence="6">Belongs to the aldehyde dehydrogenase family.</text>
</comment>
<dbReference type="Pfam" id="PF00171">
    <property type="entry name" value="Aldedh"/>
    <property type="match status" value="1"/>
</dbReference>
<dbReference type="Gene3D" id="3.40.309.10">
    <property type="entry name" value="Aldehyde Dehydrogenase, Chain A, domain 2"/>
    <property type="match status" value="1"/>
</dbReference>
<organism evidence="8 9">
    <name type="scientific">Microvirga thermotolerans</name>
    <dbReference type="NCBI Taxonomy" id="2651334"/>
    <lineage>
        <taxon>Bacteria</taxon>
        <taxon>Pseudomonadati</taxon>
        <taxon>Pseudomonadota</taxon>
        <taxon>Alphaproteobacteria</taxon>
        <taxon>Hyphomicrobiales</taxon>
        <taxon>Methylobacteriaceae</taxon>
        <taxon>Microvirga</taxon>
    </lineage>
</organism>
<evidence type="ECO:0000256" key="2">
    <source>
        <dbReference type="ARBA" id="ARBA00023002"/>
    </source>
</evidence>
<feature type="domain" description="Aldehyde dehydrogenase" evidence="7">
    <location>
        <begin position="44"/>
        <end position="498"/>
    </location>
</feature>
<evidence type="ECO:0000256" key="4">
    <source>
        <dbReference type="ARBA" id="ARBA00024226"/>
    </source>
</evidence>
<evidence type="ECO:0000256" key="3">
    <source>
        <dbReference type="ARBA" id="ARBA00023027"/>
    </source>
</evidence>
<dbReference type="PANTHER" id="PTHR43521">
    <property type="entry name" value="ALPHA-AMINOADIPIC SEMIALDEHYDE DEHYDROGENASE"/>
    <property type="match status" value="1"/>
</dbReference>
<keyword evidence="2 6" id="KW-0560">Oxidoreductase</keyword>
<dbReference type="InterPro" id="IPR016163">
    <property type="entry name" value="Ald_DH_C"/>
</dbReference>
<dbReference type="PROSITE" id="PS00687">
    <property type="entry name" value="ALDEHYDE_DEHYDR_GLU"/>
    <property type="match status" value="1"/>
</dbReference>
<dbReference type="InterPro" id="IPR029510">
    <property type="entry name" value="Ald_DH_CS_GLU"/>
</dbReference>
<proteinExistence type="inferred from homology"/>
<dbReference type="EMBL" id="CP045423">
    <property type="protein sequence ID" value="QFU15257.1"/>
    <property type="molecule type" value="Genomic_DNA"/>
</dbReference>
<dbReference type="InterPro" id="IPR015590">
    <property type="entry name" value="Aldehyde_DH_dom"/>
</dbReference>
<sequence>MSARDQAALKSVPAAPAPVAEEARAILKRLGVPDSVFAPSGRPALSPISGETVAHVRETTPEEAKAAIARADAAFKVWRRIPAPKRGEFVRLIGEELRAAKDDLGRLVTLEAGKVTSEGLGEVQEMIDICDFAVGLSRQLYGLTIATERADHRMMETWHPLGVCGVISAFNFPVAVWSWNAALAFVCGDSVVWKPSEKTLLTALATKAIVERAAKRFGGVPEGLLEVLLGGREIGEILVDDHRVPVVSATGSTAMGRQVGPKLAARFARAILELGGNNAAIVAPSADLDLALRGIAFAAMGTAGQRCTTLRRLFVHESVYDRLVPRLKKVYSSVTIGDPRREGVLVGPLIDKAAFDGMERALDEARAAGGVVHGGGRYTDGECANGFYARPALVEMPEQKGPVLRETFAPILYVMRYTDFEDVIAQHNAVGAGLSSSIFTLDMREAETFISAVGSDCGIANVNIGPSGAEIGGAFGGEKETGGGREAGSDAWKAYMRRATNTINYGRTLPLAQGVKFDVDA</sequence>
<dbReference type="GO" id="GO:0004029">
    <property type="term" value="F:aldehyde dehydrogenase (NAD+) activity"/>
    <property type="evidence" value="ECO:0007669"/>
    <property type="project" value="UniProtKB-EC"/>
</dbReference>
<evidence type="ECO:0000259" key="7">
    <source>
        <dbReference type="Pfam" id="PF00171"/>
    </source>
</evidence>
<protein>
    <recommendedName>
        <fullName evidence="4">aldehyde dehydrogenase (NAD(+))</fullName>
        <ecNumber evidence="4">1.2.1.3</ecNumber>
    </recommendedName>
</protein>
<dbReference type="Proteomes" id="UP000325614">
    <property type="component" value="Chromosome"/>
</dbReference>
<dbReference type="Gene3D" id="3.40.605.10">
    <property type="entry name" value="Aldehyde Dehydrogenase, Chain A, domain 1"/>
    <property type="match status" value="1"/>
</dbReference>
<evidence type="ECO:0000313" key="9">
    <source>
        <dbReference type="Proteomes" id="UP000325614"/>
    </source>
</evidence>
<dbReference type="PANTHER" id="PTHR43521:SF1">
    <property type="entry name" value="ALPHA-AMINOADIPIC SEMIALDEHYDE DEHYDROGENASE"/>
    <property type="match status" value="1"/>
</dbReference>
<dbReference type="CDD" id="cd07130">
    <property type="entry name" value="ALDH_F7_AASADH"/>
    <property type="match status" value="1"/>
</dbReference>
<gene>
    <name evidence="8" type="ORF">GDR74_02935</name>
</gene>
<dbReference type="EC" id="1.2.1.3" evidence="4"/>
<evidence type="ECO:0000256" key="5">
    <source>
        <dbReference type="PROSITE-ProRule" id="PRU10007"/>
    </source>
</evidence>